<feature type="compositionally biased region" description="Low complexity" evidence="5">
    <location>
        <begin position="276"/>
        <end position="292"/>
    </location>
</feature>
<dbReference type="PANTHER" id="PTHR46713">
    <property type="entry name" value="F13M7.16 PROTEIN"/>
    <property type="match status" value="1"/>
</dbReference>
<feature type="compositionally biased region" description="Polar residues" evidence="5">
    <location>
        <begin position="253"/>
        <end position="265"/>
    </location>
</feature>
<dbReference type="InterPro" id="IPR013083">
    <property type="entry name" value="Znf_RING/FYVE/PHD"/>
</dbReference>
<proteinExistence type="predicted"/>
<accession>A0A0L0G1Z7</accession>
<dbReference type="CDD" id="cd09212">
    <property type="entry name" value="PUB"/>
    <property type="match status" value="1"/>
</dbReference>
<dbReference type="OrthoDB" id="432829at2759"/>
<evidence type="ECO:0000256" key="4">
    <source>
        <dbReference type="PROSITE-ProRule" id="PRU00146"/>
    </source>
</evidence>
<dbReference type="GO" id="GO:0008270">
    <property type="term" value="F:zinc ion binding"/>
    <property type="evidence" value="ECO:0007669"/>
    <property type="project" value="UniProtKB-KW"/>
</dbReference>
<name>A0A0L0G1Z7_9EUKA</name>
<evidence type="ECO:0000256" key="3">
    <source>
        <dbReference type="ARBA" id="ARBA00022833"/>
    </source>
</evidence>
<dbReference type="InterPro" id="IPR001965">
    <property type="entry name" value="Znf_PHD"/>
</dbReference>
<evidence type="ECO:0000256" key="1">
    <source>
        <dbReference type="ARBA" id="ARBA00022723"/>
    </source>
</evidence>
<dbReference type="EMBL" id="KQ241948">
    <property type="protein sequence ID" value="KNC82218.1"/>
    <property type="molecule type" value="Genomic_DNA"/>
</dbReference>
<dbReference type="PROSITE" id="PS50016">
    <property type="entry name" value="ZF_PHD_2"/>
    <property type="match status" value="1"/>
</dbReference>
<feature type="region of interest" description="Disordered" evidence="5">
    <location>
        <begin position="253"/>
        <end position="361"/>
    </location>
</feature>
<evidence type="ECO:0000256" key="2">
    <source>
        <dbReference type="ARBA" id="ARBA00022771"/>
    </source>
</evidence>
<dbReference type="InterPro" id="IPR019786">
    <property type="entry name" value="Zinc_finger_PHD-type_CS"/>
</dbReference>
<dbReference type="InterPro" id="IPR019787">
    <property type="entry name" value="Znf_PHD-finger"/>
</dbReference>
<dbReference type="STRING" id="667725.A0A0L0G1Z7"/>
<feature type="domain" description="PHD-type" evidence="6">
    <location>
        <begin position="202"/>
        <end position="249"/>
    </location>
</feature>
<feature type="compositionally biased region" description="Polar residues" evidence="5">
    <location>
        <begin position="324"/>
        <end position="351"/>
    </location>
</feature>
<dbReference type="Pfam" id="PF00628">
    <property type="entry name" value="PHD"/>
    <property type="match status" value="1"/>
</dbReference>
<dbReference type="InterPro" id="IPR018997">
    <property type="entry name" value="PUB_domain"/>
</dbReference>
<keyword evidence="8" id="KW-1185">Reference proteome</keyword>
<keyword evidence="1" id="KW-0479">Metal-binding</keyword>
<dbReference type="GeneID" id="25905989"/>
<dbReference type="InterPro" id="IPR011011">
    <property type="entry name" value="Znf_FYVE_PHD"/>
</dbReference>
<feature type="compositionally biased region" description="Polar residues" evidence="5">
    <location>
        <begin position="294"/>
        <end position="310"/>
    </location>
</feature>
<feature type="compositionally biased region" description="Low complexity" evidence="5">
    <location>
        <begin position="18"/>
        <end position="27"/>
    </location>
</feature>
<sequence length="361" mass="38719">MSHSQEDTQGSPKRVKVDATVEASTSAADDTSARAVVDKLSAKADAEVKIVEMMDCLRRVGQQCGNEDELKTALKTLALYVTNLIENPTDFSFRTINLRNVKFHDRVGRFSAAIDFLKLTGFQELKADTKEGEPVKESLVIEDVHVMLMAFAKITVDACMKEYGVGDESNKGKEKAAADTAGITYEDYDSEVDVDDEDDGHDDTCAKCFTEGELIMCEACPNSYHLGCCMPPLESVPEGDWYCGVCTMTRESTGEPQNTSASSDKNIPAFVKPDEGSASSSGSSNNVTSVCSRADTQTDVAVQEAPTDSQEAPLISQDAAPDSQKVTASSQDVSTESKVSVPVNTAPQSAANAEDAARRVT</sequence>
<dbReference type="Gene3D" id="1.20.58.2190">
    <property type="match status" value="1"/>
</dbReference>
<dbReference type="Proteomes" id="UP000054560">
    <property type="component" value="Unassembled WGS sequence"/>
</dbReference>
<evidence type="ECO:0000256" key="5">
    <source>
        <dbReference type="SAM" id="MobiDB-lite"/>
    </source>
</evidence>
<dbReference type="PROSITE" id="PS01359">
    <property type="entry name" value="ZF_PHD_1"/>
    <property type="match status" value="1"/>
</dbReference>
<protein>
    <recommendedName>
        <fullName evidence="6">PHD-type domain-containing protein</fullName>
    </recommendedName>
</protein>
<dbReference type="eggNOG" id="KOG2699">
    <property type="taxonomic scope" value="Eukaryota"/>
</dbReference>
<dbReference type="InterPro" id="IPR036339">
    <property type="entry name" value="PUB-like_dom_sf"/>
</dbReference>
<dbReference type="Gene3D" id="3.30.40.10">
    <property type="entry name" value="Zinc/RING finger domain, C3HC4 (zinc finger)"/>
    <property type="match status" value="1"/>
</dbReference>
<dbReference type="Pfam" id="PF09409">
    <property type="entry name" value="PUB"/>
    <property type="match status" value="1"/>
</dbReference>
<evidence type="ECO:0000259" key="6">
    <source>
        <dbReference type="PROSITE" id="PS50016"/>
    </source>
</evidence>
<dbReference type="RefSeq" id="XP_014156120.1">
    <property type="nucleotide sequence ID" value="XM_014300645.1"/>
</dbReference>
<evidence type="ECO:0000313" key="7">
    <source>
        <dbReference type="EMBL" id="KNC82218.1"/>
    </source>
</evidence>
<organism evidence="7 8">
    <name type="scientific">Sphaeroforma arctica JP610</name>
    <dbReference type="NCBI Taxonomy" id="667725"/>
    <lineage>
        <taxon>Eukaryota</taxon>
        <taxon>Ichthyosporea</taxon>
        <taxon>Ichthyophonida</taxon>
        <taxon>Sphaeroforma</taxon>
    </lineage>
</organism>
<dbReference type="SUPFAM" id="SSF57903">
    <property type="entry name" value="FYVE/PHD zinc finger"/>
    <property type="match status" value="1"/>
</dbReference>
<keyword evidence="3" id="KW-0862">Zinc</keyword>
<evidence type="ECO:0000313" key="8">
    <source>
        <dbReference type="Proteomes" id="UP000054560"/>
    </source>
</evidence>
<keyword evidence="2 4" id="KW-0863">Zinc-finger</keyword>
<feature type="region of interest" description="Disordered" evidence="5">
    <location>
        <begin position="1"/>
        <end position="27"/>
    </location>
</feature>
<gene>
    <name evidence="7" type="ORF">SARC_05485</name>
</gene>
<reference evidence="7 8" key="1">
    <citation type="submission" date="2011-02" db="EMBL/GenBank/DDBJ databases">
        <title>The Genome Sequence of Sphaeroforma arctica JP610.</title>
        <authorList>
            <consortium name="The Broad Institute Genome Sequencing Platform"/>
            <person name="Russ C."/>
            <person name="Cuomo C."/>
            <person name="Young S.K."/>
            <person name="Zeng Q."/>
            <person name="Gargeya S."/>
            <person name="Alvarado L."/>
            <person name="Berlin A."/>
            <person name="Chapman S.B."/>
            <person name="Chen Z."/>
            <person name="Freedman E."/>
            <person name="Gellesch M."/>
            <person name="Goldberg J."/>
            <person name="Griggs A."/>
            <person name="Gujja S."/>
            <person name="Heilman E."/>
            <person name="Heiman D."/>
            <person name="Howarth C."/>
            <person name="Mehta T."/>
            <person name="Neiman D."/>
            <person name="Pearson M."/>
            <person name="Roberts A."/>
            <person name="Saif S."/>
            <person name="Shea T."/>
            <person name="Shenoy N."/>
            <person name="Sisk P."/>
            <person name="Stolte C."/>
            <person name="Sykes S."/>
            <person name="White J."/>
            <person name="Yandava C."/>
            <person name="Burger G."/>
            <person name="Gray M.W."/>
            <person name="Holland P.W.H."/>
            <person name="King N."/>
            <person name="Lang F.B.F."/>
            <person name="Roger A.J."/>
            <person name="Ruiz-Trillo I."/>
            <person name="Haas B."/>
            <person name="Nusbaum C."/>
            <person name="Birren B."/>
        </authorList>
    </citation>
    <scope>NUCLEOTIDE SEQUENCE [LARGE SCALE GENOMIC DNA]</scope>
    <source>
        <strain evidence="7 8">JP610</strain>
    </source>
</reference>
<dbReference type="eggNOG" id="KOG0383">
    <property type="taxonomic scope" value="Eukaryota"/>
</dbReference>
<dbReference type="SMART" id="SM00249">
    <property type="entry name" value="PHD"/>
    <property type="match status" value="1"/>
</dbReference>
<dbReference type="SUPFAM" id="SSF143503">
    <property type="entry name" value="PUG domain-like"/>
    <property type="match status" value="1"/>
</dbReference>
<dbReference type="AlphaFoldDB" id="A0A0L0G1Z7"/>
<dbReference type="PANTHER" id="PTHR46713:SF1">
    <property type="entry name" value="F13M7.16 PROTEIN"/>
    <property type="match status" value="1"/>
</dbReference>